<sequence length="274" mass="31335">MALAQRWTNGNEKSAENDLYKDLLEIFPLMETFMDNRGSYSWTSSARQASLIVTPAPVRQRVDRKPLQKVEVVSGLPKENHHNHHSRPKSSLSDDTHRYRLPSDNRMSWNGCEDPELSQKQTSRESSDVFIGKGSQQYDEDFVQEVLDENSRLRAMLKKGPWDEDEVSSRVAVAEELGVLRSKVAALNHMLEAEDCRNDDNLFLSKSVIAPLKSSYIWNADDSFVWPSELIERADRAKRQYLAAIIAAQVCKDESLLTLVAELRFHLQQLFAQI</sequence>
<reference evidence="3" key="1">
    <citation type="journal article" date="2017" name="Cell">
        <title>Insights into land plant evolution garnered from the Marchantia polymorpha genome.</title>
        <authorList>
            <person name="Bowman J.L."/>
            <person name="Kohchi T."/>
            <person name="Yamato K.T."/>
            <person name="Jenkins J."/>
            <person name="Shu S."/>
            <person name="Ishizaki K."/>
            <person name="Yamaoka S."/>
            <person name="Nishihama R."/>
            <person name="Nakamura Y."/>
            <person name="Berger F."/>
            <person name="Adam C."/>
            <person name="Aki S.S."/>
            <person name="Althoff F."/>
            <person name="Araki T."/>
            <person name="Arteaga-Vazquez M.A."/>
            <person name="Balasubrmanian S."/>
            <person name="Barry K."/>
            <person name="Bauer D."/>
            <person name="Boehm C.R."/>
            <person name="Briginshaw L."/>
            <person name="Caballero-Perez J."/>
            <person name="Catarino B."/>
            <person name="Chen F."/>
            <person name="Chiyoda S."/>
            <person name="Chovatia M."/>
            <person name="Davies K.M."/>
            <person name="Delmans M."/>
            <person name="Demura T."/>
            <person name="Dierschke T."/>
            <person name="Dolan L."/>
            <person name="Dorantes-Acosta A.E."/>
            <person name="Eklund D.M."/>
            <person name="Florent S.N."/>
            <person name="Flores-Sandoval E."/>
            <person name="Fujiyama A."/>
            <person name="Fukuzawa H."/>
            <person name="Galik B."/>
            <person name="Grimanelli D."/>
            <person name="Grimwood J."/>
            <person name="Grossniklaus U."/>
            <person name="Hamada T."/>
            <person name="Haseloff J."/>
            <person name="Hetherington A.J."/>
            <person name="Higo A."/>
            <person name="Hirakawa Y."/>
            <person name="Hundley H.N."/>
            <person name="Ikeda Y."/>
            <person name="Inoue K."/>
            <person name="Inoue S.I."/>
            <person name="Ishida S."/>
            <person name="Jia Q."/>
            <person name="Kakita M."/>
            <person name="Kanazawa T."/>
            <person name="Kawai Y."/>
            <person name="Kawashima T."/>
            <person name="Kennedy M."/>
            <person name="Kinose K."/>
            <person name="Kinoshita T."/>
            <person name="Kohara Y."/>
            <person name="Koide E."/>
            <person name="Komatsu K."/>
            <person name="Kopischke S."/>
            <person name="Kubo M."/>
            <person name="Kyozuka J."/>
            <person name="Lagercrantz U."/>
            <person name="Lin S.S."/>
            <person name="Lindquist E."/>
            <person name="Lipzen A.M."/>
            <person name="Lu C.W."/>
            <person name="De Luna E."/>
            <person name="Martienssen R.A."/>
            <person name="Minamino N."/>
            <person name="Mizutani M."/>
            <person name="Mizutani M."/>
            <person name="Mochizuki N."/>
            <person name="Monte I."/>
            <person name="Mosher R."/>
            <person name="Nagasaki H."/>
            <person name="Nakagami H."/>
            <person name="Naramoto S."/>
            <person name="Nishitani K."/>
            <person name="Ohtani M."/>
            <person name="Okamoto T."/>
            <person name="Okumura M."/>
            <person name="Phillips J."/>
            <person name="Pollak B."/>
            <person name="Reinders A."/>
            <person name="Rovekamp M."/>
            <person name="Sano R."/>
            <person name="Sawa S."/>
            <person name="Schmid M.W."/>
            <person name="Shirakawa M."/>
            <person name="Solano R."/>
            <person name="Spunde A."/>
            <person name="Suetsugu N."/>
            <person name="Sugano S."/>
            <person name="Sugiyama A."/>
            <person name="Sun R."/>
            <person name="Suzuki Y."/>
            <person name="Takenaka M."/>
            <person name="Takezawa D."/>
            <person name="Tomogane H."/>
            <person name="Tsuzuki M."/>
            <person name="Ueda T."/>
            <person name="Umeda M."/>
            <person name="Ward J.M."/>
            <person name="Watanabe Y."/>
            <person name="Yazaki K."/>
            <person name="Yokoyama R."/>
            <person name="Yoshitake Y."/>
            <person name="Yotsui I."/>
            <person name="Zachgo S."/>
            <person name="Schmutz J."/>
        </authorList>
    </citation>
    <scope>NUCLEOTIDE SEQUENCE [LARGE SCALE GENOMIC DNA]</scope>
    <source>
        <strain evidence="3">Tak-1</strain>
    </source>
</reference>
<evidence type="ECO:0000313" key="3">
    <source>
        <dbReference type="Proteomes" id="UP000244005"/>
    </source>
</evidence>
<dbReference type="Proteomes" id="UP000244005">
    <property type="component" value="Unassembled WGS sequence"/>
</dbReference>
<gene>
    <name evidence="2" type="ORF">MARPO_0022s0044</name>
</gene>
<dbReference type="PANTHER" id="PTHR35502:SF2">
    <property type="entry name" value="PROTEIN MICROTUBULE BINDING PROTEIN 2C"/>
    <property type="match status" value="1"/>
</dbReference>
<protein>
    <submittedName>
        <fullName evidence="2">Uncharacterized protein</fullName>
    </submittedName>
</protein>
<keyword evidence="3" id="KW-1185">Reference proteome</keyword>
<dbReference type="AlphaFoldDB" id="A0A2R6XCV2"/>
<dbReference type="InterPro" id="IPR040289">
    <property type="entry name" value="MBP2C"/>
</dbReference>
<feature type="compositionally biased region" description="Basic and acidic residues" evidence="1">
    <location>
        <begin position="92"/>
        <end position="103"/>
    </location>
</feature>
<evidence type="ECO:0000256" key="1">
    <source>
        <dbReference type="SAM" id="MobiDB-lite"/>
    </source>
</evidence>
<organism evidence="2 3">
    <name type="scientific">Marchantia polymorpha</name>
    <name type="common">Common liverwort</name>
    <name type="synonym">Marchantia aquatica</name>
    <dbReference type="NCBI Taxonomy" id="3197"/>
    <lineage>
        <taxon>Eukaryota</taxon>
        <taxon>Viridiplantae</taxon>
        <taxon>Streptophyta</taxon>
        <taxon>Embryophyta</taxon>
        <taxon>Marchantiophyta</taxon>
        <taxon>Marchantiopsida</taxon>
        <taxon>Marchantiidae</taxon>
        <taxon>Marchantiales</taxon>
        <taxon>Marchantiaceae</taxon>
        <taxon>Marchantia</taxon>
    </lineage>
</organism>
<name>A0A2R6XCV2_MARPO</name>
<evidence type="ECO:0000313" key="2">
    <source>
        <dbReference type="EMBL" id="PTQ43940.1"/>
    </source>
</evidence>
<dbReference type="PANTHER" id="PTHR35502">
    <property type="entry name" value="PROTEIN MICROTUBULE BINDING PROTEIN 2C"/>
    <property type="match status" value="1"/>
</dbReference>
<accession>A0A2R6XCV2</accession>
<feature type="region of interest" description="Disordered" evidence="1">
    <location>
        <begin position="74"/>
        <end position="131"/>
    </location>
</feature>
<dbReference type="GO" id="GO:0010497">
    <property type="term" value="P:plasmodesmata-mediated intercellular transport"/>
    <property type="evidence" value="ECO:0007669"/>
    <property type="project" value="InterPro"/>
</dbReference>
<dbReference type="Gramene" id="Mp3g04850.1">
    <property type="protein sequence ID" value="Mp3g04850.1.cds1"/>
    <property type="gene ID" value="Mp3g04850"/>
</dbReference>
<proteinExistence type="predicted"/>
<dbReference type="GO" id="GO:0008017">
    <property type="term" value="F:microtubule binding"/>
    <property type="evidence" value="ECO:0007669"/>
    <property type="project" value="InterPro"/>
</dbReference>
<dbReference type="OrthoDB" id="1915670at2759"/>
<dbReference type="EMBL" id="KZ772694">
    <property type="protein sequence ID" value="PTQ43940.1"/>
    <property type="molecule type" value="Genomic_DNA"/>
</dbReference>